<dbReference type="Gene3D" id="3.90.660.10">
    <property type="match status" value="1"/>
</dbReference>
<protein>
    <recommendedName>
        <fullName evidence="2">Amine oxidase domain-containing protein</fullName>
    </recommendedName>
</protein>
<dbReference type="AlphaFoldDB" id="A0A061SKP8"/>
<dbReference type="Gene3D" id="3.50.50.60">
    <property type="entry name" value="FAD/NAD(P)-binding domain"/>
    <property type="match status" value="1"/>
</dbReference>
<organism evidence="1">
    <name type="scientific">Tetraselmis sp. GSL018</name>
    <dbReference type="NCBI Taxonomy" id="582737"/>
    <lineage>
        <taxon>Eukaryota</taxon>
        <taxon>Viridiplantae</taxon>
        <taxon>Chlorophyta</taxon>
        <taxon>core chlorophytes</taxon>
        <taxon>Chlorodendrophyceae</taxon>
        <taxon>Chlorodendrales</taxon>
        <taxon>Chlorodendraceae</taxon>
        <taxon>Tetraselmis</taxon>
    </lineage>
</organism>
<reference evidence="1" key="1">
    <citation type="submission" date="2014-05" db="EMBL/GenBank/DDBJ databases">
        <title>The transcriptome of the halophilic microalga Tetraselmis sp. GSL018 isolated from the Great Salt Lake, Utah.</title>
        <authorList>
            <person name="Jinkerson R.E."/>
            <person name="D'Adamo S."/>
            <person name="Posewitz M.C."/>
        </authorList>
    </citation>
    <scope>NUCLEOTIDE SEQUENCE</scope>
    <source>
        <strain evidence="1">GSL018</strain>
    </source>
</reference>
<gene>
    <name evidence="1" type="ORF">TSPGSL018_3263</name>
</gene>
<dbReference type="InterPro" id="IPR036188">
    <property type="entry name" value="FAD/NAD-bd_sf"/>
</dbReference>
<proteinExistence type="predicted"/>
<dbReference type="EMBL" id="GBEZ01001500">
    <property type="protein sequence ID" value="JAC83475.1"/>
    <property type="molecule type" value="Transcribed_RNA"/>
</dbReference>
<name>A0A061SKP8_9CHLO</name>
<evidence type="ECO:0008006" key="2">
    <source>
        <dbReference type="Google" id="ProtNLM"/>
    </source>
</evidence>
<sequence length="166" mass="17263">EIADDGVLSRVVVQERPGDGGGRIVSVVAHSTHAFSEGVRGVFGATSTAARVGGAGSGGSGREREVVSEMLGALRRRLVPAFLSDEEFSARAAYGPHLHRWGSAIPAGELLPASLAHVPSSRLSFCGDFVECHDATSPFERAALSGLDAASAVADCFPGHCKRRRP</sequence>
<evidence type="ECO:0000313" key="1">
    <source>
        <dbReference type="EMBL" id="JAC83475.1"/>
    </source>
</evidence>
<feature type="non-terminal residue" evidence="1">
    <location>
        <position position="1"/>
    </location>
</feature>
<accession>A0A061SKP8</accession>